<dbReference type="InterPro" id="IPR003615">
    <property type="entry name" value="HNH_nuc"/>
</dbReference>
<keyword evidence="3" id="KW-1185">Reference proteome</keyword>
<dbReference type="NCBIfam" id="NF040563">
    <property type="entry name" value="guided_IscB"/>
    <property type="match status" value="1"/>
</dbReference>
<name>A0A0P9FD87_9CHLR</name>
<dbReference type="InterPro" id="IPR025938">
    <property type="entry name" value="RRXRR_dom"/>
</dbReference>
<dbReference type="Pfam" id="PF14239">
    <property type="entry name" value="RRXRR"/>
    <property type="match status" value="1"/>
</dbReference>
<dbReference type="PANTHER" id="PTHR33877">
    <property type="entry name" value="SLL1193 PROTEIN"/>
    <property type="match status" value="1"/>
</dbReference>
<dbReference type="PANTHER" id="PTHR33877:SF2">
    <property type="entry name" value="OS07G0170200 PROTEIN"/>
    <property type="match status" value="1"/>
</dbReference>
<evidence type="ECO:0000313" key="3">
    <source>
        <dbReference type="Proteomes" id="UP000050509"/>
    </source>
</evidence>
<feature type="domain" description="HNH nuclease" evidence="1">
    <location>
        <begin position="178"/>
        <end position="229"/>
    </location>
</feature>
<proteinExistence type="predicted"/>
<keyword evidence="2" id="KW-0255">Endonuclease</keyword>
<comment type="caution">
    <text evidence="2">The sequence shown here is derived from an EMBL/GenBank/DDBJ whole genome shotgun (WGS) entry which is preliminary data.</text>
</comment>
<dbReference type="GO" id="GO:0004519">
    <property type="term" value="F:endonuclease activity"/>
    <property type="evidence" value="ECO:0007669"/>
    <property type="project" value="UniProtKB-KW"/>
</dbReference>
<keyword evidence="2" id="KW-0378">Hydrolase</keyword>
<dbReference type="PATRIC" id="fig|186479.3.peg.5539"/>
<organism evidence="2 3">
    <name type="scientific">Kouleothrix aurantiaca</name>
    <dbReference type="NCBI Taxonomy" id="186479"/>
    <lineage>
        <taxon>Bacteria</taxon>
        <taxon>Bacillati</taxon>
        <taxon>Chloroflexota</taxon>
        <taxon>Chloroflexia</taxon>
        <taxon>Chloroflexales</taxon>
        <taxon>Roseiflexineae</taxon>
        <taxon>Roseiflexaceae</taxon>
        <taxon>Kouleothrix</taxon>
    </lineage>
</organism>
<gene>
    <name evidence="2" type="ORF">SE17_02435</name>
</gene>
<dbReference type="SMART" id="SM00507">
    <property type="entry name" value="HNHc"/>
    <property type="match status" value="1"/>
</dbReference>
<evidence type="ECO:0000313" key="2">
    <source>
        <dbReference type="EMBL" id="KPV54660.1"/>
    </source>
</evidence>
<dbReference type="Pfam" id="PF14279">
    <property type="entry name" value="HNH_5"/>
    <property type="match status" value="1"/>
</dbReference>
<dbReference type="AlphaFoldDB" id="A0A0P9FD87"/>
<accession>A0A0P9FD87</accession>
<reference evidence="2 3" key="1">
    <citation type="submission" date="2015-09" db="EMBL/GenBank/DDBJ databases">
        <title>Draft genome sequence of Kouleothrix aurantiaca JCM 19913.</title>
        <authorList>
            <person name="Hemp J."/>
        </authorList>
    </citation>
    <scope>NUCLEOTIDE SEQUENCE [LARGE SCALE GENOMIC DNA]</scope>
    <source>
        <strain evidence="2 3">COM-B</strain>
    </source>
</reference>
<dbReference type="InterPro" id="IPR052892">
    <property type="entry name" value="NA-targeting_endonuclease"/>
</dbReference>
<dbReference type="CDD" id="cd00085">
    <property type="entry name" value="HNHc"/>
    <property type="match status" value="1"/>
</dbReference>
<keyword evidence="2" id="KW-0540">Nuclease</keyword>
<dbReference type="InterPro" id="IPR047693">
    <property type="entry name" value="RNA-guided_IscB-like"/>
</dbReference>
<dbReference type="Gene3D" id="1.10.30.50">
    <property type="match status" value="1"/>
</dbReference>
<dbReference type="InterPro" id="IPR029471">
    <property type="entry name" value="HNH_5"/>
</dbReference>
<protein>
    <submittedName>
        <fullName evidence="2">HNH endonuclease</fullName>
    </submittedName>
</protein>
<dbReference type="EMBL" id="LJCR01000027">
    <property type="protein sequence ID" value="KPV54660.1"/>
    <property type="molecule type" value="Genomic_DNA"/>
</dbReference>
<sequence length="419" mass="47155">MPCTEKRARLLLRQARAVVHRRAPFTIRLKDRSVADSALQPVVLKLDPGSKTTGVALARAADTPDGSVHHALHLAEITHKGALIAERMRKRAQARQRRRTANLRYRAPRFDNRRRSAGWLTPSMRSRLDNLLTWARRYGRWAPIHSIELEHVRFDTQLLQNPEISGAAYQRGDLYDYELWHYLLEKWGRACVYCGATNLPLERDHIIPRSRGGSDRASNLTVACRRCNQDKGDRTASEYGYPEVQARARVPLADVAAVNTLRWALRNRLQALGITVGCWSGGRTHWNRVRFGLPKTHAIDALCVGQLVGVRGDDVPVLGVRAMGRGAYCRTRYTRYGFPRGYLLRQKHVHGFATGDLVRAELPAGKHAGVHIGRVAVRASGSFRVGTVDGISWRHCRLLQRADGYEYAWKGGVALPPQP</sequence>
<dbReference type="Proteomes" id="UP000050509">
    <property type="component" value="Unassembled WGS sequence"/>
</dbReference>
<evidence type="ECO:0000259" key="1">
    <source>
        <dbReference type="SMART" id="SM00507"/>
    </source>
</evidence>